<evidence type="ECO:0000313" key="3">
    <source>
        <dbReference type="EMBL" id="NUU29872.1"/>
    </source>
</evidence>
<protein>
    <submittedName>
        <fullName evidence="3">Uncharacterized protein</fullName>
    </submittedName>
</protein>
<keyword evidence="2" id="KW-0812">Transmembrane</keyword>
<keyword evidence="2" id="KW-0472">Membrane</keyword>
<feature type="region of interest" description="Disordered" evidence="1">
    <location>
        <begin position="39"/>
        <end position="60"/>
    </location>
</feature>
<dbReference type="AlphaFoldDB" id="A0A850E2M0"/>
<feature type="compositionally biased region" description="Acidic residues" evidence="1">
    <location>
        <begin position="51"/>
        <end position="60"/>
    </location>
</feature>
<dbReference type="Proteomes" id="UP000539146">
    <property type="component" value="Unassembled WGS sequence"/>
</dbReference>
<organism evidence="3 4">
    <name type="scientific">Curtobacterium citreum</name>
    <dbReference type="NCBI Taxonomy" id="2036"/>
    <lineage>
        <taxon>Bacteria</taxon>
        <taxon>Bacillati</taxon>
        <taxon>Actinomycetota</taxon>
        <taxon>Actinomycetes</taxon>
        <taxon>Micrococcales</taxon>
        <taxon>Microbacteriaceae</taxon>
        <taxon>Curtobacterium</taxon>
    </lineage>
</organism>
<reference evidence="3 4" key="1">
    <citation type="submission" date="2020-05" db="EMBL/GenBank/DDBJ databases">
        <title>Genome Sequencing of Type Strains.</title>
        <authorList>
            <person name="Lemaire J.F."/>
            <person name="Inderbitzin P."/>
            <person name="Gregorio O.A."/>
            <person name="Collins S.B."/>
            <person name="Wespe N."/>
            <person name="Knight-Connoni V."/>
        </authorList>
    </citation>
    <scope>NUCLEOTIDE SEQUENCE [LARGE SCALE GENOMIC DNA]</scope>
    <source>
        <strain evidence="3 4">DSM 20512</strain>
    </source>
</reference>
<dbReference type="RefSeq" id="WP_175326959.1">
    <property type="nucleotide sequence ID" value="NZ_BAAAWP010000001.1"/>
</dbReference>
<evidence type="ECO:0000256" key="1">
    <source>
        <dbReference type="SAM" id="MobiDB-lite"/>
    </source>
</evidence>
<evidence type="ECO:0000256" key="2">
    <source>
        <dbReference type="SAM" id="Phobius"/>
    </source>
</evidence>
<gene>
    <name evidence="3" type="ORF">HP467_17415</name>
</gene>
<keyword evidence="2" id="KW-1133">Transmembrane helix</keyword>
<dbReference type="EMBL" id="JABMCG010000126">
    <property type="protein sequence ID" value="NUU29872.1"/>
    <property type="molecule type" value="Genomic_DNA"/>
</dbReference>
<sequence length="60" mass="6470">MTPVLLAANGLAQTITIVVVAVVGLTFVFTARVLTRRAVQPQDDPTRLPEQPEDLEPGKD</sequence>
<name>A0A850E2M0_9MICO</name>
<comment type="caution">
    <text evidence="3">The sequence shown here is derived from an EMBL/GenBank/DDBJ whole genome shotgun (WGS) entry which is preliminary data.</text>
</comment>
<feature type="transmembrane region" description="Helical" evidence="2">
    <location>
        <begin position="12"/>
        <end position="34"/>
    </location>
</feature>
<proteinExistence type="predicted"/>
<evidence type="ECO:0000313" key="4">
    <source>
        <dbReference type="Proteomes" id="UP000539146"/>
    </source>
</evidence>
<accession>A0A850E2M0</accession>